<protein>
    <recommendedName>
        <fullName evidence="3">RING-type domain-containing protein</fullName>
    </recommendedName>
</protein>
<dbReference type="PANTHER" id="PTHR46719">
    <property type="entry name" value="TRANSCRIPTION FACTOR C2H2 FAMILY-RELATED"/>
    <property type="match status" value="1"/>
</dbReference>
<keyword evidence="2" id="KW-0812">Transmembrane</keyword>
<dbReference type="GO" id="GO:0008270">
    <property type="term" value="F:zinc ion binding"/>
    <property type="evidence" value="ECO:0007669"/>
    <property type="project" value="UniProtKB-KW"/>
</dbReference>
<dbReference type="Gramene" id="KMT13065">
    <property type="protein sequence ID" value="KMT13065"/>
    <property type="gene ID" value="BVRB_4g087040"/>
</dbReference>
<keyword evidence="1" id="KW-0862">Zinc</keyword>
<keyword evidence="2" id="KW-0472">Membrane</keyword>
<dbReference type="Proteomes" id="UP000035740">
    <property type="component" value="Chromosome 4"/>
</dbReference>
<evidence type="ECO:0000313" key="4">
    <source>
        <dbReference type="EMBL" id="KMT13065.1"/>
    </source>
</evidence>
<keyword evidence="1" id="KW-0479">Metal-binding</keyword>
<dbReference type="EMBL" id="KQ090081">
    <property type="protein sequence ID" value="KMT13065.1"/>
    <property type="molecule type" value="Genomic_DNA"/>
</dbReference>
<dbReference type="OMA" id="LIPAMKF"/>
<dbReference type="UniPathway" id="UPA00143"/>
<sequence>MSSFNNTDQLLYVAGVGLLLNIFLFATTLLIYLCKPHTQNTDLEAFDNHLHYNDDDLNVSLLQQRDDHTDNKYTKVISSRLIDLIPAMKFLQLPKDDHRDSIRRNGCSICLREGYEDDDMCKILPECDHVFHSECIDQWLNKKQSCPVCRKIFRVVLPTV</sequence>
<accession>A0A0J8CH82</accession>
<reference evidence="4 5" key="1">
    <citation type="journal article" date="2014" name="Nature">
        <title>The genome of the recently domesticated crop plant sugar beet (Beta vulgaris).</title>
        <authorList>
            <person name="Dohm J.C."/>
            <person name="Minoche A.E."/>
            <person name="Holtgrawe D."/>
            <person name="Capella-Gutierrez S."/>
            <person name="Zakrzewski F."/>
            <person name="Tafer H."/>
            <person name="Rupp O."/>
            <person name="Sorensen T.R."/>
            <person name="Stracke R."/>
            <person name="Reinhardt R."/>
            <person name="Goesmann A."/>
            <person name="Kraft T."/>
            <person name="Schulz B."/>
            <person name="Stadler P.F."/>
            <person name="Schmidt T."/>
            <person name="Gabaldon T."/>
            <person name="Lehrach H."/>
            <person name="Weisshaar B."/>
            <person name="Himmelbauer H."/>
        </authorList>
    </citation>
    <scope>NUCLEOTIDE SEQUENCE [LARGE SCALE GENOMIC DNA]</scope>
    <source>
        <tissue evidence="4">Taproot</tissue>
    </source>
</reference>
<feature type="domain" description="RING-type" evidence="3">
    <location>
        <begin position="107"/>
        <end position="150"/>
    </location>
</feature>
<evidence type="ECO:0000313" key="5">
    <source>
        <dbReference type="Proteomes" id="UP000035740"/>
    </source>
</evidence>
<dbReference type="OrthoDB" id="8062037at2759"/>
<gene>
    <name evidence="4" type="ORF">BVRB_4g087040</name>
</gene>
<proteinExistence type="predicted"/>
<dbReference type="SMART" id="SM00184">
    <property type="entry name" value="RING"/>
    <property type="match status" value="1"/>
</dbReference>
<evidence type="ECO:0000256" key="2">
    <source>
        <dbReference type="SAM" id="Phobius"/>
    </source>
</evidence>
<dbReference type="InterPro" id="IPR045899">
    <property type="entry name" value="ATL71-like"/>
</dbReference>
<dbReference type="InterPro" id="IPR001841">
    <property type="entry name" value="Znf_RING"/>
</dbReference>
<name>A0A0J8CH82_BETVV</name>
<dbReference type="Pfam" id="PF13639">
    <property type="entry name" value="zf-RING_2"/>
    <property type="match status" value="1"/>
</dbReference>
<evidence type="ECO:0000256" key="1">
    <source>
        <dbReference type="PROSITE-ProRule" id="PRU00175"/>
    </source>
</evidence>
<dbReference type="InterPro" id="IPR013083">
    <property type="entry name" value="Znf_RING/FYVE/PHD"/>
</dbReference>
<dbReference type="PANTHER" id="PTHR46719:SF7">
    <property type="entry name" value="RING-H2 FINGER PROTEIN ATL71-RELATED"/>
    <property type="match status" value="1"/>
</dbReference>
<dbReference type="AlphaFoldDB" id="A0A0J8CH82"/>
<keyword evidence="5" id="KW-1185">Reference proteome</keyword>
<evidence type="ECO:0000259" key="3">
    <source>
        <dbReference type="PROSITE" id="PS50089"/>
    </source>
</evidence>
<dbReference type="GO" id="GO:0016567">
    <property type="term" value="P:protein ubiquitination"/>
    <property type="evidence" value="ECO:0007669"/>
    <property type="project" value="UniProtKB-UniPathway"/>
</dbReference>
<keyword evidence="2" id="KW-1133">Transmembrane helix</keyword>
<feature type="transmembrane region" description="Helical" evidence="2">
    <location>
        <begin position="12"/>
        <end position="33"/>
    </location>
</feature>
<organism evidence="4 5">
    <name type="scientific">Beta vulgaris subsp. vulgaris</name>
    <name type="common">Beet</name>
    <dbReference type="NCBI Taxonomy" id="3555"/>
    <lineage>
        <taxon>Eukaryota</taxon>
        <taxon>Viridiplantae</taxon>
        <taxon>Streptophyta</taxon>
        <taxon>Embryophyta</taxon>
        <taxon>Tracheophyta</taxon>
        <taxon>Spermatophyta</taxon>
        <taxon>Magnoliopsida</taxon>
        <taxon>eudicotyledons</taxon>
        <taxon>Gunneridae</taxon>
        <taxon>Pentapetalae</taxon>
        <taxon>Caryophyllales</taxon>
        <taxon>Chenopodiaceae</taxon>
        <taxon>Betoideae</taxon>
        <taxon>Beta</taxon>
    </lineage>
</organism>
<keyword evidence="1" id="KW-0863">Zinc-finger</keyword>
<dbReference type="PROSITE" id="PS50089">
    <property type="entry name" value="ZF_RING_2"/>
    <property type="match status" value="1"/>
</dbReference>
<dbReference type="Gene3D" id="3.30.40.10">
    <property type="entry name" value="Zinc/RING finger domain, C3HC4 (zinc finger)"/>
    <property type="match status" value="1"/>
</dbReference>
<dbReference type="SUPFAM" id="SSF57850">
    <property type="entry name" value="RING/U-box"/>
    <property type="match status" value="1"/>
</dbReference>